<sequence>MSRDTSVVIVGAGLTGLTCALALQHHGVPARVLEAGDAVGGRIRTDVVDGYQLDRGFHVLDPGYPMVRNHVDLKALDVRKFTAGLAIRSARTDTLQIVADPRREPQLIPQTLMSGKLHPASLASLARWTSPTVDAMLGGEGEEEDVTRRESMDAAGLLGPLRRIVDTVLAGVLLEDEGSTSSAYTRLVVKSFVSGTPKLPAGGMQALPEQLAARLERPVELNTPVAEVAPRSVRTADGEHIEADLVVVATDPQTAERLTGRPAPEGKGQTTHWYAVPDAPTDFRSIVVDVRETRGPVVSTVVMSNVQPTYAPEGMHLVSASSLLRPGQDPVGDDEVLRHVGEMYGVSTRAWELIRRDDIPYAVPAQPAPFVERRRMEVADGLIVAGDHMDTASVQGAMVSGRRAAEGYLQRRGLLDDDSELLPG</sequence>
<evidence type="ECO:0000259" key="1">
    <source>
        <dbReference type="Pfam" id="PF01593"/>
    </source>
</evidence>
<gene>
    <name evidence="2" type="ORF">GCM10011509_00530</name>
</gene>
<dbReference type="InterPro" id="IPR036188">
    <property type="entry name" value="FAD/NAD-bd_sf"/>
</dbReference>
<protein>
    <submittedName>
        <fullName evidence="2">Oxidoreductase</fullName>
    </submittedName>
</protein>
<dbReference type="PANTHER" id="PTHR42841">
    <property type="entry name" value="AMINE OXIDASE"/>
    <property type="match status" value="1"/>
</dbReference>
<evidence type="ECO:0000313" key="2">
    <source>
        <dbReference type="EMBL" id="GGK56052.1"/>
    </source>
</evidence>
<organism evidence="2 3">
    <name type="scientific">Ornithinimicrobium pekingense</name>
    <dbReference type="NCBI Taxonomy" id="384677"/>
    <lineage>
        <taxon>Bacteria</taxon>
        <taxon>Bacillati</taxon>
        <taxon>Actinomycetota</taxon>
        <taxon>Actinomycetes</taxon>
        <taxon>Micrococcales</taxon>
        <taxon>Ornithinimicrobiaceae</taxon>
        <taxon>Ornithinimicrobium</taxon>
    </lineage>
</organism>
<comment type="caution">
    <text evidence="2">The sequence shown here is derived from an EMBL/GenBank/DDBJ whole genome shotgun (WGS) entry which is preliminary data.</text>
</comment>
<name>A0ABQ2F640_9MICO</name>
<feature type="domain" description="Amine oxidase" evidence="1">
    <location>
        <begin position="14"/>
        <end position="406"/>
    </location>
</feature>
<evidence type="ECO:0000313" key="3">
    <source>
        <dbReference type="Proteomes" id="UP000662111"/>
    </source>
</evidence>
<dbReference type="SUPFAM" id="SSF51905">
    <property type="entry name" value="FAD/NAD(P)-binding domain"/>
    <property type="match status" value="1"/>
</dbReference>
<dbReference type="EMBL" id="BMLB01000001">
    <property type="protein sequence ID" value="GGK56052.1"/>
    <property type="molecule type" value="Genomic_DNA"/>
</dbReference>
<dbReference type="Gene3D" id="3.50.50.60">
    <property type="entry name" value="FAD/NAD(P)-binding domain"/>
    <property type="match status" value="1"/>
</dbReference>
<keyword evidence="3" id="KW-1185">Reference proteome</keyword>
<dbReference type="InterPro" id="IPR002937">
    <property type="entry name" value="Amino_oxidase"/>
</dbReference>
<dbReference type="RefSeq" id="WP_022921166.1">
    <property type="nucleotide sequence ID" value="NZ_BMLB01000001.1"/>
</dbReference>
<dbReference type="Pfam" id="PF01593">
    <property type="entry name" value="Amino_oxidase"/>
    <property type="match status" value="1"/>
</dbReference>
<reference evidence="3" key="1">
    <citation type="journal article" date="2019" name="Int. J. Syst. Evol. Microbiol.">
        <title>The Global Catalogue of Microorganisms (GCM) 10K type strain sequencing project: providing services to taxonomists for standard genome sequencing and annotation.</title>
        <authorList>
            <consortium name="The Broad Institute Genomics Platform"/>
            <consortium name="The Broad Institute Genome Sequencing Center for Infectious Disease"/>
            <person name="Wu L."/>
            <person name="Ma J."/>
        </authorList>
    </citation>
    <scope>NUCLEOTIDE SEQUENCE [LARGE SCALE GENOMIC DNA]</scope>
    <source>
        <strain evidence="3">CGMCC 1.5362</strain>
    </source>
</reference>
<accession>A0ABQ2F640</accession>
<proteinExistence type="predicted"/>
<dbReference type="Proteomes" id="UP000662111">
    <property type="component" value="Unassembled WGS sequence"/>
</dbReference>